<accession>A0A423SA98</accession>
<evidence type="ECO:0000256" key="7">
    <source>
        <dbReference type="ARBA" id="ARBA00023157"/>
    </source>
</evidence>
<dbReference type="GO" id="GO:0005125">
    <property type="term" value="F:cytokine activity"/>
    <property type="evidence" value="ECO:0007669"/>
    <property type="project" value="TreeGrafter"/>
</dbReference>
<dbReference type="GO" id="GO:0005615">
    <property type="term" value="C:extracellular space"/>
    <property type="evidence" value="ECO:0007669"/>
    <property type="project" value="TreeGrafter"/>
</dbReference>
<proteinExistence type="inferred from homology"/>
<dbReference type="PANTHER" id="PTHR12027">
    <property type="entry name" value="WNT RELATED"/>
    <property type="match status" value="1"/>
</dbReference>
<dbReference type="Proteomes" id="UP000283509">
    <property type="component" value="Unassembled WGS sequence"/>
</dbReference>
<dbReference type="InterPro" id="IPR043158">
    <property type="entry name" value="Wnt_C"/>
</dbReference>
<dbReference type="GO" id="GO:0060070">
    <property type="term" value="P:canonical Wnt signaling pathway"/>
    <property type="evidence" value="ECO:0007669"/>
    <property type="project" value="TreeGrafter"/>
</dbReference>
<comment type="subcellular location">
    <subcellularLocation>
        <location evidence="1 9">Secreted</location>
        <location evidence="1 9">Extracellular space</location>
        <location evidence="1 9">Extracellular matrix</location>
    </subcellularLocation>
</comment>
<comment type="function">
    <text evidence="9">Ligand for members of the frizzled family of seven transmembrane receptors.</text>
</comment>
<dbReference type="AlphaFoldDB" id="A0A423SA98"/>
<evidence type="ECO:0000313" key="11">
    <source>
        <dbReference type="EMBL" id="ROT61118.1"/>
    </source>
</evidence>
<dbReference type="OrthoDB" id="5945655at2759"/>
<dbReference type="STRING" id="6689.A0A423SA98"/>
<evidence type="ECO:0000256" key="4">
    <source>
        <dbReference type="ARBA" id="ARBA00022525"/>
    </source>
</evidence>
<dbReference type="GO" id="GO:0007517">
    <property type="term" value="P:muscle organ development"/>
    <property type="evidence" value="ECO:0007669"/>
    <property type="project" value="UniProtKB-ARBA"/>
</dbReference>
<dbReference type="FunFam" id="3.30.2460.20:FF:000001">
    <property type="entry name" value="Wnt homolog"/>
    <property type="match status" value="1"/>
</dbReference>
<keyword evidence="7" id="KW-1015">Disulfide bond</keyword>
<protein>
    <recommendedName>
        <fullName evidence="9">Protein Wnt</fullName>
    </recommendedName>
</protein>
<dbReference type="InterPro" id="IPR005817">
    <property type="entry name" value="Wnt"/>
</dbReference>
<dbReference type="GO" id="GO:0045165">
    <property type="term" value="P:cell fate commitment"/>
    <property type="evidence" value="ECO:0007669"/>
    <property type="project" value="TreeGrafter"/>
</dbReference>
<reference evidence="11 12" key="1">
    <citation type="submission" date="2018-04" db="EMBL/GenBank/DDBJ databases">
        <authorList>
            <person name="Zhang X."/>
            <person name="Yuan J."/>
            <person name="Li F."/>
            <person name="Xiang J."/>
        </authorList>
    </citation>
    <scope>NUCLEOTIDE SEQUENCE [LARGE SCALE GENOMIC DNA]</scope>
    <source>
        <tissue evidence="11">Muscle</tissue>
    </source>
</reference>
<evidence type="ECO:0000256" key="5">
    <source>
        <dbReference type="ARBA" id="ARBA00022530"/>
    </source>
</evidence>
<gene>
    <name evidence="11" type="ORF">C7M84_021135</name>
</gene>
<keyword evidence="5" id="KW-0272">Extracellular matrix</keyword>
<dbReference type="EMBL" id="QCYY01004342">
    <property type="protein sequence ID" value="ROT61118.1"/>
    <property type="molecule type" value="Genomic_DNA"/>
</dbReference>
<comment type="caution">
    <text evidence="11">The sequence shown here is derived from an EMBL/GenBank/DDBJ whole genome shotgun (WGS) entry which is preliminary data.</text>
</comment>
<dbReference type="GO" id="GO:0030182">
    <property type="term" value="P:neuron differentiation"/>
    <property type="evidence" value="ECO:0007669"/>
    <property type="project" value="TreeGrafter"/>
</dbReference>
<dbReference type="PANTHER" id="PTHR12027:SF98">
    <property type="entry name" value="PROTEIN WNT"/>
    <property type="match status" value="1"/>
</dbReference>
<keyword evidence="4" id="KW-0964">Secreted</keyword>
<name>A0A423SA98_PENVA</name>
<feature type="region of interest" description="Disordered" evidence="10">
    <location>
        <begin position="203"/>
        <end position="222"/>
    </location>
</feature>
<dbReference type="Pfam" id="PF00110">
    <property type="entry name" value="wnt"/>
    <property type="match status" value="1"/>
</dbReference>
<organism evidence="11 12">
    <name type="scientific">Penaeus vannamei</name>
    <name type="common">Whiteleg shrimp</name>
    <name type="synonym">Litopenaeus vannamei</name>
    <dbReference type="NCBI Taxonomy" id="6689"/>
    <lineage>
        <taxon>Eukaryota</taxon>
        <taxon>Metazoa</taxon>
        <taxon>Ecdysozoa</taxon>
        <taxon>Arthropoda</taxon>
        <taxon>Crustacea</taxon>
        <taxon>Multicrustacea</taxon>
        <taxon>Malacostraca</taxon>
        <taxon>Eumalacostraca</taxon>
        <taxon>Eucarida</taxon>
        <taxon>Decapoda</taxon>
        <taxon>Dendrobranchiata</taxon>
        <taxon>Penaeoidea</taxon>
        <taxon>Penaeidae</taxon>
        <taxon>Penaeus</taxon>
    </lineage>
</organism>
<evidence type="ECO:0000256" key="2">
    <source>
        <dbReference type="ARBA" id="ARBA00005683"/>
    </source>
</evidence>
<sequence>MSGSCEVRTCWKAAPDFRRVGDMLKEKYRKAKSAASEVFGNSANTASMYRPVRREISPDSPLLYVERSPTFCEVDGRLDVAGTEGRHCNRNSTGPDSCDSLCCGRGYDQQRQKVSRKCHCRFKWCCHVTCQDCSEEKWISVCKSHCLRSYPFCVSGEPPLIHITLVFKAVLRGRTRPEFRLQNPPPPLRWRTNKPRTLTCSYGSPATKTTEGRSSDLSFETV</sequence>
<evidence type="ECO:0000256" key="9">
    <source>
        <dbReference type="RuleBase" id="RU003500"/>
    </source>
</evidence>
<evidence type="ECO:0000313" key="12">
    <source>
        <dbReference type="Proteomes" id="UP000283509"/>
    </source>
</evidence>
<reference evidence="11 12" key="2">
    <citation type="submission" date="2019-01" db="EMBL/GenBank/DDBJ databases">
        <title>The decoding of complex shrimp genome reveals the adaptation for benthos swimmer, frequently molting mechanism and breeding impact on genome.</title>
        <authorList>
            <person name="Sun Y."/>
            <person name="Gao Y."/>
            <person name="Yu Y."/>
        </authorList>
    </citation>
    <scope>NUCLEOTIDE SEQUENCE [LARGE SCALE GENOMIC DNA]</scope>
    <source>
        <tissue evidence="11">Muscle</tissue>
    </source>
</reference>
<dbReference type="GO" id="GO:0000902">
    <property type="term" value="P:cell morphogenesis"/>
    <property type="evidence" value="ECO:0007669"/>
    <property type="project" value="UniProtKB-ARBA"/>
</dbReference>
<comment type="similarity">
    <text evidence="2 9">Belongs to the Wnt family.</text>
</comment>
<evidence type="ECO:0000256" key="3">
    <source>
        <dbReference type="ARBA" id="ARBA00022473"/>
    </source>
</evidence>
<dbReference type="Gene3D" id="3.30.2460.20">
    <property type="match status" value="1"/>
</dbReference>
<evidence type="ECO:0000256" key="8">
    <source>
        <dbReference type="ARBA" id="ARBA00023288"/>
    </source>
</evidence>
<dbReference type="SMART" id="SM00097">
    <property type="entry name" value="WNT1"/>
    <property type="match status" value="1"/>
</dbReference>
<evidence type="ECO:0000256" key="10">
    <source>
        <dbReference type="SAM" id="MobiDB-lite"/>
    </source>
</evidence>
<evidence type="ECO:0000256" key="6">
    <source>
        <dbReference type="ARBA" id="ARBA00022687"/>
    </source>
</evidence>
<keyword evidence="8" id="KW-0449">Lipoprotein</keyword>
<keyword evidence="3 9" id="KW-0217">Developmental protein</keyword>
<dbReference type="GO" id="GO:0005109">
    <property type="term" value="F:frizzled binding"/>
    <property type="evidence" value="ECO:0007669"/>
    <property type="project" value="TreeGrafter"/>
</dbReference>
<keyword evidence="6 9" id="KW-0879">Wnt signaling pathway</keyword>
<evidence type="ECO:0000256" key="1">
    <source>
        <dbReference type="ARBA" id="ARBA00004498"/>
    </source>
</evidence>
<keyword evidence="12" id="KW-1185">Reference proteome</keyword>